<keyword evidence="8 10" id="KW-0786">Thiamine pyrophosphate</keyword>
<dbReference type="Pfam" id="PF13292">
    <property type="entry name" value="DXP_synthase_N"/>
    <property type="match status" value="1"/>
</dbReference>
<dbReference type="SUPFAM" id="SSF52922">
    <property type="entry name" value="TK C-terminal domain-like"/>
    <property type="match status" value="1"/>
</dbReference>
<sequence length="613" mass="65617">MNHVPNQLGELSDGEAVELCRLLRARLIDTVSRTGGHLASSLGAVELIVAIHRVFDTGRDRLVFDVGHQCYAHKILTGRNQAMETLRTFGGIAGFPKPVESESDAFVAGHASNSVSVAIGMARARTLQHADYHVLALIGDGALSGGLAYEGLSDAGDSGEPLIVILNDNGMSITKSVGGVAEHLARQRLKPQYLRFKKGYRKVMSVLPLGGHIYHATHKIKTAIKDSLLPCSLFEDMGFTYLGPVDGHDVKYLTQLLSYAKELNGPVLLHVRTVKGKGYTPAERNPDQFHGVGRFCVETGELVHGSGESFSAVFGETLCSLAEQDGKLCAITAAMQGGTGLNRFARQFPARFFDVGIAEGHAVAMAAGMAKQGMRPVFAVYSSFLQRSYDMLLHDVALQQLHVVLAVDRAGLVGEDGETHHGVFDPAFLDTIPGMTVLCPSSFQELREMLRYAIYDVEGPVAVRYSRGGEGAYQGSAPVEPATLLRTGADITLAGYGMMLNQLLDCADRLARNGIQAEVVKLNTITPIPLERLTASVQKTGRLLVAEDSAAAGGVGQRIAAGLFDAGIQVRGLALVNTGHTFVTHGTVPQLQRLCGLDGASLYHRALEVCRHG</sequence>
<dbReference type="Gene3D" id="3.40.50.970">
    <property type="match status" value="2"/>
</dbReference>
<comment type="caution">
    <text evidence="12">The sequence shown here is derived from an EMBL/GenBank/DDBJ whole genome shotgun (WGS) entry which is preliminary data.</text>
</comment>
<dbReference type="GO" id="GO:0016114">
    <property type="term" value="P:terpenoid biosynthetic process"/>
    <property type="evidence" value="ECO:0007669"/>
    <property type="project" value="UniProtKB-UniRule"/>
</dbReference>
<dbReference type="GO" id="GO:0005829">
    <property type="term" value="C:cytosol"/>
    <property type="evidence" value="ECO:0007669"/>
    <property type="project" value="TreeGrafter"/>
</dbReference>
<dbReference type="GO" id="GO:0009228">
    <property type="term" value="P:thiamine biosynthetic process"/>
    <property type="evidence" value="ECO:0007669"/>
    <property type="project" value="UniProtKB-UniRule"/>
</dbReference>
<feature type="binding site" evidence="10">
    <location>
        <begin position="109"/>
        <end position="111"/>
    </location>
    <ligand>
        <name>thiamine diphosphate</name>
        <dbReference type="ChEBI" id="CHEBI:58937"/>
    </ligand>
</feature>
<dbReference type="Gene3D" id="3.40.50.920">
    <property type="match status" value="1"/>
</dbReference>
<evidence type="ECO:0000256" key="3">
    <source>
        <dbReference type="ARBA" id="ARBA00011738"/>
    </source>
</evidence>
<dbReference type="Proteomes" id="UP000429811">
    <property type="component" value="Unassembled WGS sequence"/>
</dbReference>
<dbReference type="InterPro" id="IPR005475">
    <property type="entry name" value="Transketolase-like_Pyr-bd"/>
</dbReference>
<dbReference type="AlphaFoldDB" id="A0A6I2QYE9"/>
<keyword evidence="7 10" id="KW-0784">Thiamine biosynthesis</keyword>
<dbReference type="GO" id="GO:0000287">
    <property type="term" value="F:magnesium ion binding"/>
    <property type="evidence" value="ECO:0007669"/>
    <property type="project" value="UniProtKB-UniRule"/>
</dbReference>
<dbReference type="Pfam" id="PF02779">
    <property type="entry name" value="Transket_pyr"/>
    <property type="match status" value="1"/>
</dbReference>
<organism evidence="12 15">
    <name type="scientific">Flavonifractor plautii</name>
    <name type="common">Fusobacterium plautii</name>
    <dbReference type="NCBI Taxonomy" id="292800"/>
    <lineage>
        <taxon>Bacteria</taxon>
        <taxon>Bacillati</taxon>
        <taxon>Bacillota</taxon>
        <taxon>Clostridia</taxon>
        <taxon>Eubacteriales</taxon>
        <taxon>Oscillospiraceae</taxon>
        <taxon>Flavonifractor</taxon>
    </lineage>
</organism>
<reference evidence="14 15" key="1">
    <citation type="journal article" date="2019" name="Nat. Med.">
        <title>A library of human gut bacterial isolates paired with longitudinal multiomics data enables mechanistic microbiome research.</title>
        <authorList>
            <person name="Poyet M."/>
            <person name="Groussin M."/>
            <person name="Gibbons S.M."/>
            <person name="Avila-Pacheco J."/>
            <person name="Jiang X."/>
            <person name="Kearney S.M."/>
            <person name="Perrotta A.R."/>
            <person name="Berdy B."/>
            <person name="Zhao S."/>
            <person name="Lieberman T.D."/>
            <person name="Swanson P.K."/>
            <person name="Smith M."/>
            <person name="Roesemann S."/>
            <person name="Alexander J.E."/>
            <person name="Rich S.A."/>
            <person name="Livny J."/>
            <person name="Vlamakis H."/>
            <person name="Clish C."/>
            <person name="Bullock K."/>
            <person name="Deik A."/>
            <person name="Scott J."/>
            <person name="Pierce K.A."/>
            <person name="Xavier R.J."/>
            <person name="Alm E.J."/>
        </authorList>
    </citation>
    <scope>NUCLEOTIDE SEQUENCE [LARGE SCALE GENOMIC DNA]</scope>
    <source>
        <strain evidence="12 15">BIOML-A2</strain>
        <strain evidence="13 14">BIOML-A5</strain>
    </source>
</reference>
<dbReference type="InterPro" id="IPR029061">
    <property type="entry name" value="THDP-binding"/>
</dbReference>
<name>A0A6I2QYE9_FLAPL</name>
<comment type="pathway">
    <text evidence="1 10">Metabolic intermediate biosynthesis; 1-deoxy-D-xylulose 5-phosphate biosynthesis; 1-deoxy-D-xylulose 5-phosphate from D-glyceraldehyde 3-phosphate and pyruvate: step 1/1.</text>
</comment>
<dbReference type="SMART" id="SM00861">
    <property type="entry name" value="Transket_pyr"/>
    <property type="match status" value="1"/>
</dbReference>
<protein>
    <recommendedName>
        <fullName evidence="10">1-deoxy-D-xylulose-5-phosphate synthase</fullName>
        <ecNumber evidence="10">2.2.1.7</ecNumber>
    </recommendedName>
    <alternativeName>
        <fullName evidence="10">1-deoxyxylulose-5-phosphate synthase</fullName>
        <shortName evidence="10">DXP synthase</shortName>
        <shortName evidence="10">DXPS</shortName>
    </alternativeName>
</protein>
<dbReference type="GO" id="GO:0030976">
    <property type="term" value="F:thiamine pyrophosphate binding"/>
    <property type="evidence" value="ECO:0007669"/>
    <property type="project" value="UniProtKB-UniRule"/>
</dbReference>
<dbReference type="PROSITE" id="PS00801">
    <property type="entry name" value="TRANSKETOLASE_1"/>
    <property type="match status" value="1"/>
</dbReference>
<dbReference type="PANTHER" id="PTHR43322:SF5">
    <property type="entry name" value="1-DEOXY-D-XYLULOSE-5-PHOSPHATE SYNTHASE, CHLOROPLASTIC"/>
    <property type="match status" value="1"/>
</dbReference>
<evidence type="ECO:0000256" key="5">
    <source>
        <dbReference type="ARBA" id="ARBA00022723"/>
    </source>
</evidence>
<dbReference type="Pfam" id="PF02780">
    <property type="entry name" value="Transketolase_C"/>
    <property type="match status" value="1"/>
</dbReference>
<feature type="domain" description="Transketolase-like pyrimidine-binding" evidence="11">
    <location>
        <begin position="308"/>
        <end position="472"/>
    </location>
</feature>
<keyword evidence="9 10" id="KW-0414">Isoprene biosynthesis</keyword>
<evidence type="ECO:0000256" key="9">
    <source>
        <dbReference type="ARBA" id="ARBA00023229"/>
    </source>
</evidence>
<dbReference type="InterPro" id="IPR033248">
    <property type="entry name" value="Transketolase_C"/>
</dbReference>
<keyword evidence="5 10" id="KW-0479">Metal-binding</keyword>
<dbReference type="NCBIfam" id="NF003933">
    <property type="entry name" value="PRK05444.2-2"/>
    <property type="match status" value="1"/>
</dbReference>
<gene>
    <name evidence="10 12" type="primary">dxs</name>
    <name evidence="13" type="ORF">GKE90_01610</name>
    <name evidence="12" type="ORF">GKE97_05625</name>
</gene>
<comment type="function">
    <text evidence="10">Catalyzes the acyloin condensation reaction between C atoms 2 and 3 of pyruvate and glyceraldehyde 3-phosphate to yield 1-deoxy-D-xylulose-5-phosphate (DXP).</text>
</comment>
<feature type="binding site" evidence="10">
    <location>
        <position position="68"/>
    </location>
    <ligand>
        <name>thiamine diphosphate</name>
        <dbReference type="ChEBI" id="CHEBI:58937"/>
    </ligand>
</feature>
<keyword evidence="4 10" id="KW-0808">Transferase</keyword>
<evidence type="ECO:0000256" key="8">
    <source>
        <dbReference type="ARBA" id="ARBA00023052"/>
    </source>
</evidence>
<evidence type="ECO:0000259" key="11">
    <source>
        <dbReference type="SMART" id="SM00861"/>
    </source>
</evidence>
<comment type="similarity">
    <text evidence="2 10">Belongs to the transketolase family. DXPS subfamily.</text>
</comment>
<dbReference type="CDD" id="cd02007">
    <property type="entry name" value="TPP_DXS"/>
    <property type="match status" value="1"/>
</dbReference>
<dbReference type="RefSeq" id="WP_021631186.1">
    <property type="nucleotide sequence ID" value="NZ_DAWDUS010000006.1"/>
</dbReference>
<dbReference type="CDD" id="cd07033">
    <property type="entry name" value="TPP_PYR_DXS_TK_like"/>
    <property type="match status" value="1"/>
</dbReference>
<dbReference type="EMBL" id="WKPR01000004">
    <property type="protein sequence ID" value="MSB18995.1"/>
    <property type="molecule type" value="Genomic_DNA"/>
</dbReference>
<dbReference type="UniPathway" id="UPA00064">
    <property type="reaction ID" value="UER00091"/>
</dbReference>
<evidence type="ECO:0000256" key="7">
    <source>
        <dbReference type="ARBA" id="ARBA00022977"/>
    </source>
</evidence>
<feature type="binding site" evidence="10">
    <location>
        <position position="359"/>
    </location>
    <ligand>
        <name>thiamine diphosphate</name>
        <dbReference type="ChEBI" id="CHEBI:58937"/>
    </ligand>
</feature>
<feature type="binding site" evidence="10">
    <location>
        <position position="140"/>
    </location>
    <ligand>
        <name>Mg(2+)</name>
        <dbReference type="ChEBI" id="CHEBI:18420"/>
    </ligand>
</feature>
<feature type="binding site" evidence="10">
    <location>
        <position position="279"/>
    </location>
    <ligand>
        <name>thiamine diphosphate</name>
        <dbReference type="ChEBI" id="CHEBI:58937"/>
    </ligand>
</feature>
<dbReference type="GO" id="GO:0008661">
    <property type="term" value="F:1-deoxy-D-xylulose-5-phosphate synthase activity"/>
    <property type="evidence" value="ECO:0007669"/>
    <property type="project" value="UniProtKB-UniRule"/>
</dbReference>
<dbReference type="SUPFAM" id="SSF52518">
    <property type="entry name" value="Thiamin diphosphate-binding fold (THDP-binding)"/>
    <property type="match status" value="1"/>
</dbReference>
<comment type="cofactor">
    <cofactor evidence="10">
        <name>Mg(2+)</name>
        <dbReference type="ChEBI" id="CHEBI:18420"/>
    </cofactor>
    <text evidence="10">Binds 1 Mg(2+) ion per subunit.</text>
</comment>
<accession>A0A6I2QYE9</accession>
<dbReference type="EMBL" id="WKPO01000001">
    <property type="protein sequence ID" value="MSB47407.1"/>
    <property type="molecule type" value="Genomic_DNA"/>
</dbReference>
<dbReference type="HAMAP" id="MF_00315">
    <property type="entry name" value="DXP_synth"/>
    <property type="match status" value="1"/>
</dbReference>
<evidence type="ECO:0000256" key="2">
    <source>
        <dbReference type="ARBA" id="ARBA00011081"/>
    </source>
</evidence>
<dbReference type="PANTHER" id="PTHR43322">
    <property type="entry name" value="1-D-DEOXYXYLULOSE 5-PHOSPHATE SYNTHASE-RELATED"/>
    <property type="match status" value="1"/>
</dbReference>
<comment type="cofactor">
    <cofactor evidence="10">
        <name>thiamine diphosphate</name>
        <dbReference type="ChEBI" id="CHEBI:58937"/>
    </cofactor>
    <text evidence="10">Binds 1 thiamine pyrophosphate per subunit.</text>
</comment>
<evidence type="ECO:0000313" key="14">
    <source>
        <dbReference type="Proteomes" id="UP000429811"/>
    </source>
</evidence>
<dbReference type="InterPro" id="IPR049557">
    <property type="entry name" value="Transketolase_CS"/>
</dbReference>
<dbReference type="InterPro" id="IPR005477">
    <property type="entry name" value="Dxylulose-5-P_synthase"/>
</dbReference>
<evidence type="ECO:0000256" key="10">
    <source>
        <dbReference type="HAMAP-Rule" id="MF_00315"/>
    </source>
</evidence>
<evidence type="ECO:0000313" key="13">
    <source>
        <dbReference type="EMBL" id="MSB47407.1"/>
    </source>
</evidence>
<feature type="binding site" evidence="10">
    <location>
        <position position="169"/>
    </location>
    <ligand>
        <name>Mg(2+)</name>
        <dbReference type="ChEBI" id="CHEBI:18420"/>
    </ligand>
</feature>
<evidence type="ECO:0000256" key="1">
    <source>
        <dbReference type="ARBA" id="ARBA00004980"/>
    </source>
</evidence>
<keyword evidence="6 10" id="KW-0460">Magnesium</keyword>
<comment type="subunit">
    <text evidence="3 10">Homodimer.</text>
</comment>
<evidence type="ECO:0000313" key="12">
    <source>
        <dbReference type="EMBL" id="MSB18995.1"/>
    </source>
</evidence>
<feature type="binding site" evidence="10">
    <location>
        <position position="169"/>
    </location>
    <ligand>
        <name>thiamine diphosphate</name>
        <dbReference type="ChEBI" id="CHEBI:58937"/>
    </ligand>
</feature>
<comment type="catalytic activity">
    <reaction evidence="10">
        <text>D-glyceraldehyde 3-phosphate + pyruvate + H(+) = 1-deoxy-D-xylulose 5-phosphate + CO2</text>
        <dbReference type="Rhea" id="RHEA:12605"/>
        <dbReference type="ChEBI" id="CHEBI:15361"/>
        <dbReference type="ChEBI" id="CHEBI:15378"/>
        <dbReference type="ChEBI" id="CHEBI:16526"/>
        <dbReference type="ChEBI" id="CHEBI:57792"/>
        <dbReference type="ChEBI" id="CHEBI:59776"/>
        <dbReference type="EC" id="2.2.1.7"/>
    </reaction>
</comment>
<proteinExistence type="inferred from homology"/>
<dbReference type="EC" id="2.2.1.7" evidence="10"/>
<evidence type="ECO:0000256" key="6">
    <source>
        <dbReference type="ARBA" id="ARBA00022842"/>
    </source>
</evidence>
<dbReference type="Proteomes" id="UP000434475">
    <property type="component" value="Unassembled WGS sequence"/>
</dbReference>
<dbReference type="NCBIfam" id="TIGR00204">
    <property type="entry name" value="dxs"/>
    <property type="match status" value="1"/>
</dbReference>
<dbReference type="InterPro" id="IPR009014">
    <property type="entry name" value="Transketo_C/PFOR_II"/>
</dbReference>
<evidence type="ECO:0000313" key="15">
    <source>
        <dbReference type="Proteomes" id="UP000434475"/>
    </source>
</evidence>
<evidence type="ECO:0000256" key="4">
    <source>
        <dbReference type="ARBA" id="ARBA00022679"/>
    </source>
</evidence>
<feature type="binding site" evidence="10">
    <location>
        <begin position="141"/>
        <end position="142"/>
    </location>
    <ligand>
        <name>thiamine diphosphate</name>
        <dbReference type="ChEBI" id="CHEBI:58937"/>
    </ligand>
</feature>
<dbReference type="GO" id="GO:0019288">
    <property type="term" value="P:isopentenyl diphosphate biosynthetic process, methylerythritol 4-phosphate pathway"/>
    <property type="evidence" value="ECO:0007669"/>
    <property type="project" value="TreeGrafter"/>
</dbReference>